<proteinExistence type="predicted"/>
<accession>A0A1A8X6F3</accession>
<keyword evidence="2" id="KW-0812">Transmembrane</keyword>
<keyword evidence="2" id="KW-1133">Transmembrane helix</keyword>
<name>A0A1A8X6F3_PLAMA</name>
<dbReference type="VEuPathDB" id="PlasmoDB:PmUG01_06024900"/>
<protein>
    <submittedName>
        <fullName evidence="3">Skeleton-binding protein 1, putative (SBP1)</fullName>
    </submittedName>
</protein>
<sequence length="273" mass="30694">MSLRETTHVPQTTVAKDVNHNSLDLAEDRFSQTNDINAHRTTNVSELSNQVAEHANQVNEHANVVTEHANVVTERANQVNEQVRQVAEQVRQAPNVQAPVSSNLAPSEAASTSTEVTAEPLHNTTVEGAPELPSSEKIEPPPNLDELFSEESIRKLRESIENSPCYKRRVALYQQQQQQQQQLASTQTLNLGPSSSMISPLFKLQFFASYAKGVMHYIQNHYVALIVVFLLMLNAYFLINYFKNTPQKGKKKAKKVEKSKKCAKEKQEENDDI</sequence>
<evidence type="ECO:0000313" key="3">
    <source>
        <dbReference type="EMBL" id="SBS99798.1"/>
    </source>
</evidence>
<feature type="compositionally biased region" description="Polar residues" evidence="1">
    <location>
        <begin position="97"/>
        <end position="126"/>
    </location>
</feature>
<dbReference type="Proteomes" id="UP000078597">
    <property type="component" value="Unassembled WGS sequence"/>
</dbReference>
<evidence type="ECO:0000256" key="2">
    <source>
        <dbReference type="SAM" id="Phobius"/>
    </source>
</evidence>
<dbReference type="AlphaFoldDB" id="A0A1A8X6F3"/>
<feature type="region of interest" description="Disordered" evidence="1">
    <location>
        <begin position="247"/>
        <end position="273"/>
    </location>
</feature>
<keyword evidence="2" id="KW-0472">Membrane</keyword>
<feature type="region of interest" description="Disordered" evidence="1">
    <location>
        <begin position="97"/>
        <end position="145"/>
    </location>
</feature>
<gene>
    <name evidence="3" type="ORF">PMALA_072450</name>
</gene>
<dbReference type="EMBL" id="FLQW01006012">
    <property type="protein sequence ID" value="SBS99798.1"/>
    <property type="molecule type" value="Genomic_DNA"/>
</dbReference>
<evidence type="ECO:0000256" key="1">
    <source>
        <dbReference type="SAM" id="MobiDB-lite"/>
    </source>
</evidence>
<evidence type="ECO:0000313" key="4">
    <source>
        <dbReference type="Proteomes" id="UP000078597"/>
    </source>
</evidence>
<feature type="transmembrane region" description="Helical" evidence="2">
    <location>
        <begin position="222"/>
        <end position="242"/>
    </location>
</feature>
<reference evidence="4" key="1">
    <citation type="submission" date="2016-05" db="EMBL/GenBank/DDBJ databases">
        <authorList>
            <person name="Naeem Raeece"/>
        </authorList>
    </citation>
    <scope>NUCLEOTIDE SEQUENCE [LARGE SCALE GENOMIC DNA]</scope>
</reference>
<feature type="compositionally biased region" description="Basic residues" evidence="1">
    <location>
        <begin position="248"/>
        <end position="258"/>
    </location>
</feature>
<organism evidence="3 4">
    <name type="scientific">Plasmodium malariae</name>
    <dbReference type="NCBI Taxonomy" id="5858"/>
    <lineage>
        <taxon>Eukaryota</taxon>
        <taxon>Sar</taxon>
        <taxon>Alveolata</taxon>
        <taxon>Apicomplexa</taxon>
        <taxon>Aconoidasida</taxon>
        <taxon>Haemosporida</taxon>
        <taxon>Plasmodiidae</taxon>
        <taxon>Plasmodium</taxon>
        <taxon>Plasmodium (Plasmodium)</taxon>
    </lineage>
</organism>